<dbReference type="SUPFAM" id="SSF50985">
    <property type="entry name" value="RCC1/BLIP-II"/>
    <property type="match status" value="1"/>
</dbReference>
<dbReference type="GO" id="GO:0031410">
    <property type="term" value="C:cytoplasmic vesicle"/>
    <property type="evidence" value="ECO:0007669"/>
    <property type="project" value="TreeGrafter"/>
</dbReference>
<feature type="domain" description="PKD/Chitinase" evidence="2">
    <location>
        <begin position="896"/>
        <end position="985"/>
    </location>
</feature>
<proteinExistence type="predicted"/>
<gene>
    <name evidence="3" type="ORF">GCM10011511_45430</name>
</gene>
<feature type="domain" description="Fibronectin type-III" evidence="1">
    <location>
        <begin position="720"/>
        <end position="785"/>
    </location>
</feature>
<feature type="domain" description="Fibronectin type-III" evidence="1">
    <location>
        <begin position="1281"/>
        <end position="1454"/>
    </location>
</feature>
<dbReference type="NCBIfam" id="TIGR04183">
    <property type="entry name" value="Por_Secre_tail"/>
    <property type="match status" value="1"/>
</dbReference>
<dbReference type="SMART" id="SM00060">
    <property type="entry name" value="FN3"/>
    <property type="match status" value="7"/>
</dbReference>
<dbReference type="InterPro" id="IPR026444">
    <property type="entry name" value="Secre_tail"/>
</dbReference>
<feature type="domain" description="PKD/Chitinase" evidence="2">
    <location>
        <begin position="616"/>
        <end position="701"/>
    </location>
</feature>
<feature type="domain" description="Fibronectin type-III" evidence="1">
    <location>
        <begin position="423"/>
        <end position="497"/>
    </location>
</feature>
<dbReference type="GO" id="GO:0016020">
    <property type="term" value="C:membrane"/>
    <property type="evidence" value="ECO:0007669"/>
    <property type="project" value="TreeGrafter"/>
</dbReference>
<dbReference type="Pfam" id="PF13540">
    <property type="entry name" value="RCC1_2"/>
    <property type="match status" value="1"/>
</dbReference>
<dbReference type="InterPro" id="IPR035986">
    <property type="entry name" value="PKD_dom_sf"/>
</dbReference>
<organism evidence="3 4">
    <name type="scientific">Puia dinghuensis</name>
    <dbReference type="NCBI Taxonomy" id="1792502"/>
    <lineage>
        <taxon>Bacteria</taxon>
        <taxon>Pseudomonadati</taxon>
        <taxon>Bacteroidota</taxon>
        <taxon>Chitinophagia</taxon>
        <taxon>Chitinophagales</taxon>
        <taxon>Chitinophagaceae</taxon>
        <taxon>Puia</taxon>
    </lineage>
</organism>
<feature type="domain" description="PKD/Chitinase" evidence="2">
    <location>
        <begin position="1476"/>
        <end position="1563"/>
    </location>
</feature>
<feature type="domain" description="PKD/Chitinase" evidence="2">
    <location>
        <begin position="1377"/>
        <end position="1466"/>
    </location>
</feature>
<protein>
    <recommendedName>
        <fullName evidence="5">T9SS C-terminal target domain-containing protein</fullName>
    </recommendedName>
</protein>
<feature type="domain" description="PKD/Chitinase" evidence="2">
    <location>
        <begin position="1573"/>
        <end position="1662"/>
    </location>
</feature>
<reference evidence="3" key="2">
    <citation type="submission" date="2020-09" db="EMBL/GenBank/DDBJ databases">
        <authorList>
            <person name="Sun Q."/>
            <person name="Zhou Y."/>
        </authorList>
    </citation>
    <scope>NUCLEOTIDE SEQUENCE</scope>
    <source>
        <strain evidence="3">CGMCC 1.15448</strain>
    </source>
</reference>
<dbReference type="EMBL" id="BMJC01000005">
    <property type="protein sequence ID" value="GGB16522.1"/>
    <property type="molecule type" value="Genomic_DNA"/>
</dbReference>
<dbReference type="Proteomes" id="UP000607559">
    <property type="component" value="Unassembled WGS sequence"/>
</dbReference>
<dbReference type="InterPro" id="IPR000408">
    <property type="entry name" value="Reg_chr_condens"/>
</dbReference>
<evidence type="ECO:0000313" key="3">
    <source>
        <dbReference type="EMBL" id="GGB16522.1"/>
    </source>
</evidence>
<dbReference type="SUPFAM" id="SSF49299">
    <property type="entry name" value="PKD domain"/>
    <property type="match status" value="12"/>
</dbReference>
<feature type="domain" description="Fibronectin type-III" evidence="1">
    <location>
        <begin position="908"/>
        <end position="973"/>
    </location>
</feature>
<dbReference type="SMART" id="SM00089">
    <property type="entry name" value="PKD"/>
    <property type="match status" value="12"/>
</dbReference>
<feature type="domain" description="PKD/Chitinase" evidence="2">
    <location>
        <begin position="708"/>
        <end position="797"/>
    </location>
</feature>
<feature type="domain" description="PKD/Chitinase" evidence="2">
    <location>
        <begin position="516"/>
        <end position="606"/>
    </location>
</feature>
<accession>A0A8J2UH25</accession>
<evidence type="ECO:0008006" key="5">
    <source>
        <dbReference type="Google" id="ProtNLM"/>
    </source>
</evidence>
<feature type="domain" description="PKD/Chitinase" evidence="2">
    <location>
        <begin position="803"/>
        <end position="892"/>
    </location>
</feature>
<dbReference type="InterPro" id="IPR013783">
    <property type="entry name" value="Ig-like_fold"/>
</dbReference>
<reference evidence="3" key="1">
    <citation type="journal article" date="2014" name="Int. J. Syst. Evol. Microbiol.">
        <title>Complete genome sequence of Corynebacterium casei LMG S-19264T (=DSM 44701T), isolated from a smear-ripened cheese.</title>
        <authorList>
            <consortium name="US DOE Joint Genome Institute (JGI-PGF)"/>
            <person name="Walter F."/>
            <person name="Albersmeier A."/>
            <person name="Kalinowski J."/>
            <person name="Ruckert C."/>
        </authorList>
    </citation>
    <scope>NUCLEOTIDE SEQUENCE</scope>
    <source>
        <strain evidence="3">CGMCC 1.15448</strain>
    </source>
</reference>
<feature type="domain" description="PKD/Chitinase" evidence="2">
    <location>
        <begin position="1282"/>
        <end position="1372"/>
    </location>
</feature>
<comment type="caution">
    <text evidence="3">The sequence shown here is derived from an EMBL/GenBank/DDBJ whole genome shotgun (WGS) entry which is preliminary data.</text>
</comment>
<dbReference type="Gene3D" id="2.130.10.30">
    <property type="entry name" value="Regulator of chromosome condensation 1/beta-lactamase-inhibitor protein II"/>
    <property type="match status" value="1"/>
</dbReference>
<dbReference type="InterPro" id="IPR003961">
    <property type="entry name" value="FN3_dom"/>
</dbReference>
<name>A0A8J2UH25_9BACT</name>
<dbReference type="PANTHER" id="PTHR46182:SF2">
    <property type="entry name" value="FI19480P1"/>
    <property type="match status" value="1"/>
</dbReference>
<dbReference type="InterPro" id="IPR009091">
    <property type="entry name" value="RCC1/BLIP-II"/>
</dbReference>
<feature type="domain" description="Fibronectin type-III" evidence="1">
    <location>
        <begin position="1003"/>
        <end position="1068"/>
    </location>
</feature>
<feature type="domain" description="PKD/Chitinase" evidence="2">
    <location>
        <begin position="991"/>
        <end position="1080"/>
    </location>
</feature>
<feature type="domain" description="Fibronectin type-III" evidence="1">
    <location>
        <begin position="815"/>
        <end position="880"/>
    </location>
</feature>
<evidence type="ECO:0000259" key="2">
    <source>
        <dbReference type="SMART" id="SM00089"/>
    </source>
</evidence>
<dbReference type="Gene3D" id="2.60.40.10">
    <property type="entry name" value="Immunoglobulins"/>
    <property type="match status" value="13"/>
</dbReference>
<dbReference type="PROSITE" id="PS50012">
    <property type="entry name" value="RCC1_3"/>
    <property type="match status" value="1"/>
</dbReference>
<keyword evidence="4" id="KW-1185">Reference proteome</keyword>
<evidence type="ECO:0000259" key="1">
    <source>
        <dbReference type="SMART" id="SM00060"/>
    </source>
</evidence>
<evidence type="ECO:0000313" key="4">
    <source>
        <dbReference type="Proteomes" id="UP000607559"/>
    </source>
</evidence>
<dbReference type="InterPro" id="IPR022409">
    <property type="entry name" value="PKD/Chitinase_dom"/>
</dbReference>
<dbReference type="PANTHER" id="PTHR46182">
    <property type="entry name" value="FI19480P1"/>
    <property type="match status" value="1"/>
</dbReference>
<dbReference type="Pfam" id="PF22352">
    <property type="entry name" value="K319L-like_PKD"/>
    <property type="match status" value="13"/>
</dbReference>
<dbReference type="InterPro" id="IPR029865">
    <property type="entry name" value="KIAA0319-like"/>
</dbReference>
<sequence length="1757" mass="176138">MPTATHQIYDMAGGVASLVPGQPSVVTSVAASLHHFCLLDNAGNCYCWGDNAYGEVGLGTIGGNIPQPTKLTVDSLGNPFNNIVQVVPGASASGYETIALKGDGTVWVWGGVGTGNRGNGTMGGPAPKPVQVPFPAGVVIKKVQMDIFAMGLDANGNVWTWGGNTGYEAPYLLSQGTPTPSITTPTMISIPSPVVDIEGGSTANFALCANGDLYGWGYYANYLGLGATASAPLTPTKMNSILGFTQAIKQISINNESNFVLLADSTIWAWGDNACGTIGNGQQLNWATYINSSGVLAPYAWDWGEAELLVPKPIQIAVGLHSFTNLFNGLGDVFYTYAEDVNGNLYSWGRNKGGVLGNGEMNATGDILSIYPNSWDVPWVTKVDPFGSPHLSLTSSPYCVLNPSGAPCNEYAIPAAANPVANAGPNQNITTSTTTLTGSATTASSNTYINYWLWTQVSGPSTALICLPSGPTAQLSNLVTGTYVFQLQVTDNNWRTSTSTVTVVVNSSGTPKTYPKAKTNSKITITLPVNSATLDGSASVDSNGGTLTSYAWQQNSGPNSATIATPTAAKTGISGMVAGTYTFSLTVTDNQGATSTAADTVVVLAAALTPPTVSAGAAQTITLPISTVTLSGTATGTNGATIASTTWTQTGGPSAATIVSVGNLITVVSGLVQGTYTFSLSATDNNGQTASSTVTITVNAAAATPPPTVSGGSAQTITLPTNSVTLSGTATGNGGATISSSQWVQTSGPSAATIGVASSLSTSVSNLVQGTYTFSLTATDNHGQSASSSVTITVNAAVIIAPTVSAGSAQTITLPVNSATLTGTATGNGGATISSSQWTQTAGPSAATIGAAGSLSTSVSGLVQGTYTFTLTATDNNGQSASSSVTITVNAAALPTVTAGSAQTITLPTNSVTLTGTATGNNGATISSTTWSQVSGPGAASIGATGSLSTTVSGLVQGVYVFKLAATDNNGQSASATVTVTVNASAATPPTVAAGSAQSITLPTNSVTLTGTATGNNGATISSTAWTQVSGPASATIGTAGSLSTTVSGLVQGNYVFQLSATDNNGQSASATVTITVNAAPVTPPTVSIAAVSAITLPTSQVTLVGTAAGTNGATIASYHWGEISGPTAATLGTNTATQTSVSNLTVAGTYSFELTVTDNNGQLASAYINVTVNPAPVTITPPTVSIAPVSAITLPTSQVNLVGTAAGTNGATIVSYHWGEISGPTAATLGTNTATQTSVSNLTVAGTYSFELTVTDNNGQLASAYVNVTVSPSPVPVTAPIVSITPVSAIRLPTSQVTLVGTASGTNGATITSYHWGQMGGPAAATFGTGTAAQTTITGLTVAGTYSFELTVTDNNAQIASAYVNVTVLPAPAAPNVNAGADQTITLPTNATTLTGTATGNGGATIVSESWTQTAGPTTASIGSAGSLSTTVSGLVVGKYTFQLTATDNNGIQATSSVNVTVNKGVDIPPIANPGPNQTFTLTGSDTAVNLDGSASYDPDGTIVSYDWYQLSGKGGVTIANSNTATPTIHGLQVGTYVFVLLVTDNSGSTAQAEITITITAATVITPVSTLTANAGKDTIITLPANSVDLNGSASTDVGSTISTYTWSQVSGPTEVTLGSPDAVATQANNLAAGLYVFRLSVKDQLGDTASATVKVTVMSNTRLASSSKDSLTEQFSLYPNPAHTQTTLTMTGNVSGPVDLRIFTLHGHFVEAMQVNVTPGTNTTTINVSNLAAGMYIIRASYGNNTTSQIKLMKQ</sequence>
<feature type="domain" description="PKD/Chitinase" evidence="2">
    <location>
        <begin position="1088"/>
        <end position="1176"/>
    </location>
</feature>
<feature type="domain" description="Fibronectin type-III" evidence="1">
    <location>
        <begin position="624"/>
        <end position="689"/>
    </location>
</feature>
<feature type="domain" description="PKD/Chitinase" evidence="2">
    <location>
        <begin position="1185"/>
        <end position="1274"/>
    </location>
</feature>
<dbReference type="Pfam" id="PF18962">
    <property type="entry name" value="Por_Secre_tail"/>
    <property type="match status" value="1"/>
</dbReference>